<dbReference type="OrthoDB" id="1372046at2759"/>
<reference evidence="3 4" key="1">
    <citation type="journal article" date="2019" name="Commun. Biol.">
        <title>The bagworm genome reveals a unique fibroin gene that provides high tensile strength.</title>
        <authorList>
            <person name="Kono N."/>
            <person name="Nakamura H."/>
            <person name="Ohtoshi R."/>
            <person name="Tomita M."/>
            <person name="Numata K."/>
            <person name="Arakawa K."/>
        </authorList>
    </citation>
    <scope>NUCLEOTIDE SEQUENCE [LARGE SCALE GENOMIC DNA]</scope>
</reference>
<evidence type="ECO:0000313" key="4">
    <source>
        <dbReference type="Proteomes" id="UP000299102"/>
    </source>
</evidence>
<dbReference type="InterPro" id="IPR001128">
    <property type="entry name" value="Cyt_P450"/>
</dbReference>
<keyword evidence="4" id="KW-1185">Reference proteome</keyword>
<proteinExistence type="inferred from homology"/>
<comment type="similarity">
    <text evidence="1">Belongs to the cytochrome P450 family.</text>
</comment>
<dbReference type="PANTHER" id="PTHR24305">
    <property type="entry name" value="CYTOCHROME P450"/>
    <property type="match status" value="1"/>
</dbReference>
<dbReference type="GO" id="GO:0020037">
    <property type="term" value="F:heme binding"/>
    <property type="evidence" value="ECO:0007669"/>
    <property type="project" value="InterPro"/>
</dbReference>
<dbReference type="GO" id="GO:0005506">
    <property type="term" value="F:iron ion binding"/>
    <property type="evidence" value="ECO:0007669"/>
    <property type="project" value="InterPro"/>
</dbReference>
<evidence type="ECO:0000256" key="2">
    <source>
        <dbReference type="ARBA" id="ARBA00023033"/>
    </source>
</evidence>
<evidence type="ECO:0000256" key="1">
    <source>
        <dbReference type="ARBA" id="ARBA00010617"/>
    </source>
</evidence>
<organism evidence="3 4">
    <name type="scientific">Eumeta variegata</name>
    <name type="common">Bagworm moth</name>
    <name type="synonym">Eumeta japonica</name>
    <dbReference type="NCBI Taxonomy" id="151549"/>
    <lineage>
        <taxon>Eukaryota</taxon>
        <taxon>Metazoa</taxon>
        <taxon>Ecdysozoa</taxon>
        <taxon>Arthropoda</taxon>
        <taxon>Hexapoda</taxon>
        <taxon>Insecta</taxon>
        <taxon>Pterygota</taxon>
        <taxon>Neoptera</taxon>
        <taxon>Endopterygota</taxon>
        <taxon>Lepidoptera</taxon>
        <taxon>Glossata</taxon>
        <taxon>Ditrysia</taxon>
        <taxon>Tineoidea</taxon>
        <taxon>Psychidae</taxon>
        <taxon>Oiketicinae</taxon>
        <taxon>Eumeta</taxon>
    </lineage>
</organism>
<dbReference type="InterPro" id="IPR050121">
    <property type="entry name" value="Cytochrome_P450_monoxygenase"/>
</dbReference>
<dbReference type="GO" id="GO:0004497">
    <property type="term" value="F:monooxygenase activity"/>
    <property type="evidence" value="ECO:0007669"/>
    <property type="project" value="UniProtKB-KW"/>
</dbReference>
<dbReference type="AlphaFoldDB" id="A0A4C1V1X1"/>
<evidence type="ECO:0000313" key="3">
    <source>
        <dbReference type="EMBL" id="GBP32530.1"/>
    </source>
</evidence>
<dbReference type="Pfam" id="PF00067">
    <property type="entry name" value="p450"/>
    <property type="match status" value="1"/>
</dbReference>
<comment type="caution">
    <text evidence="3">The sequence shown here is derived from an EMBL/GenBank/DDBJ whole genome shotgun (WGS) entry which is preliminary data.</text>
</comment>
<accession>A0A4C1V1X1</accession>
<protein>
    <submittedName>
        <fullName evidence="3">Probable cytochrome P450 4p3</fullName>
    </submittedName>
</protein>
<dbReference type="GO" id="GO:0016705">
    <property type="term" value="F:oxidoreductase activity, acting on paired donors, with incorporation or reduction of molecular oxygen"/>
    <property type="evidence" value="ECO:0007669"/>
    <property type="project" value="InterPro"/>
</dbReference>
<name>A0A4C1V1X1_EUMVA</name>
<sequence>MGRTSVPDTSQTEDYTLPAGSRCAVFAWSLHRHERWGPDYDSFRPERWLDAGTLPAHPAAFAAFSYGRRGCIERLDCLLEALLDEFEETWLEARLEMGVDLAQVSKGITIGLYNPIRRSRDTATVGPRDRTKAAGSTTPTRRQSRLLEIYFELE</sequence>
<gene>
    <name evidence="3" type="primary">Cyp4p3</name>
    <name evidence="3" type="ORF">EVAR_23941_1</name>
</gene>
<dbReference type="EMBL" id="BGZK01000261">
    <property type="protein sequence ID" value="GBP32530.1"/>
    <property type="molecule type" value="Genomic_DNA"/>
</dbReference>
<dbReference type="Gene3D" id="1.10.630.10">
    <property type="entry name" value="Cytochrome P450"/>
    <property type="match status" value="1"/>
</dbReference>
<dbReference type="STRING" id="151549.A0A4C1V1X1"/>
<keyword evidence="2" id="KW-0503">Monooxygenase</keyword>
<dbReference type="PANTHER" id="PTHR24305:SF166">
    <property type="entry name" value="CYTOCHROME P450 12A4, MITOCHONDRIAL-RELATED"/>
    <property type="match status" value="1"/>
</dbReference>
<dbReference type="InterPro" id="IPR036396">
    <property type="entry name" value="Cyt_P450_sf"/>
</dbReference>
<dbReference type="Proteomes" id="UP000299102">
    <property type="component" value="Unassembled WGS sequence"/>
</dbReference>
<keyword evidence="2" id="KW-0560">Oxidoreductase</keyword>
<dbReference type="SUPFAM" id="SSF48264">
    <property type="entry name" value="Cytochrome P450"/>
    <property type="match status" value="1"/>
</dbReference>